<accession>A0A6J4LCE1</accession>
<sequence length="153" mass="15349">MTGSPGDADELSPVAVVVTPLAAAEVLAGSLRLAGRRLPSGTVVAPTGAGAVVAAAIDPAAAHDLGEAVSRVLGDVPVVLLTRQEGRLSATRWSGGRAGEPLTPGLVMTTMDDAVESLLLGRTTPAEAPGAIEVARIGRWRAARMVAAARRSG</sequence>
<dbReference type="EMBL" id="CADCUD010000086">
    <property type="protein sequence ID" value="CAA9329469.1"/>
    <property type="molecule type" value="Genomic_DNA"/>
</dbReference>
<proteinExistence type="predicted"/>
<reference evidence="1" key="1">
    <citation type="submission" date="2020-02" db="EMBL/GenBank/DDBJ databases">
        <authorList>
            <person name="Meier V. D."/>
        </authorList>
    </citation>
    <scope>NUCLEOTIDE SEQUENCE</scope>
    <source>
        <strain evidence="1">AVDCRST_MAG46</strain>
    </source>
</reference>
<evidence type="ECO:0000313" key="1">
    <source>
        <dbReference type="EMBL" id="CAA9329469.1"/>
    </source>
</evidence>
<protein>
    <submittedName>
        <fullName evidence="1">Uncharacterized protein</fullName>
    </submittedName>
</protein>
<organism evidence="1">
    <name type="scientific">uncultured Nocardioidaceae bacterium</name>
    <dbReference type="NCBI Taxonomy" id="253824"/>
    <lineage>
        <taxon>Bacteria</taxon>
        <taxon>Bacillati</taxon>
        <taxon>Actinomycetota</taxon>
        <taxon>Actinomycetes</taxon>
        <taxon>Propionibacteriales</taxon>
        <taxon>Nocardioidaceae</taxon>
        <taxon>environmental samples</taxon>
    </lineage>
</organism>
<name>A0A6J4LCE1_9ACTN</name>
<gene>
    <name evidence="1" type="ORF">AVDCRST_MAG46-1338</name>
</gene>
<dbReference type="AlphaFoldDB" id="A0A6J4LCE1"/>